<comment type="similarity">
    <text evidence="1">Belongs to the PanB family.</text>
</comment>
<dbReference type="GO" id="GO:0000287">
    <property type="term" value="F:magnesium ion binding"/>
    <property type="evidence" value="ECO:0007669"/>
    <property type="project" value="TreeGrafter"/>
</dbReference>
<dbReference type="InterPro" id="IPR015813">
    <property type="entry name" value="Pyrv/PenolPyrv_kinase-like_dom"/>
</dbReference>
<dbReference type="EC" id="2.1.2.11" evidence="2"/>
<proteinExistence type="inferred from homology"/>
<name>A0A382NEK3_9ZZZZ</name>
<evidence type="ECO:0000313" key="4">
    <source>
        <dbReference type="EMBL" id="SVC58755.1"/>
    </source>
</evidence>
<feature type="non-terminal residue" evidence="4">
    <location>
        <position position="1"/>
    </location>
</feature>
<evidence type="ECO:0000256" key="1">
    <source>
        <dbReference type="ARBA" id="ARBA00008676"/>
    </source>
</evidence>
<dbReference type="SUPFAM" id="SSF51621">
    <property type="entry name" value="Phosphoenolpyruvate/pyruvate domain"/>
    <property type="match status" value="1"/>
</dbReference>
<dbReference type="Gene3D" id="3.20.20.60">
    <property type="entry name" value="Phosphoenolpyruvate-binding domains"/>
    <property type="match status" value="1"/>
</dbReference>
<evidence type="ECO:0000256" key="2">
    <source>
        <dbReference type="ARBA" id="ARBA00012618"/>
    </source>
</evidence>
<dbReference type="PANTHER" id="PTHR20881">
    <property type="entry name" value="3-METHYL-2-OXOBUTANOATE HYDROXYMETHYLTRANSFERASE"/>
    <property type="match status" value="1"/>
</dbReference>
<sequence>LAAGVAGIDMIICNAHNVEAVRRGNNELFLTAALGLPDYPTKSDVINGAFKALELGADAIMTARSMSVVSMLANEDIPVMGHLGLVPRKSTWTGGLRAIGKTSEEAFELYNRFKKLEEAGAFAVEAEVITCQVMQEISKKTSLITVSLGSGRGGDVMYLFMQDICGEQPTAPRHARAFANLWKLKQQIKEDRITALKNFRQASLDENFPSDAESTSIGSEEFEKFLTMIK</sequence>
<evidence type="ECO:0000256" key="3">
    <source>
        <dbReference type="ARBA" id="ARBA00022679"/>
    </source>
</evidence>
<protein>
    <recommendedName>
        <fullName evidence="2">3-methyl-2-oxobutanoate hydroxymethyltransferase</fullName>
        <ecNumber evidence="2">2.1.2.11</ecNumber>
    </recommendedName>
</protein>
<dbReference type="GO" id="GO:0003864">
    <property type="term" value="F:3-methyl-2-oxobutanoate hydroxymethyltransferase activity"/>
    <property type="evidence" value="ECO:0007669"/>
    <property type="project" value="UniProtKB-EC"/>
</dbReference>
<dbReference type="GO" id="GO:0005739">
    <property type="term" value="C:mitochondrion"/>
    <property type="evidence" value="ECO:0007669"/>
    <property type="project" value="TreeGrafter"/>
</dbReference>
<accession>A0A382NEK3</accession>
<dbReference type="InterPro" id="IPR003700">
    <property type="entry name" value="Pantoate_hydroxy_MeTrfase"/>
</dbReference>
<keyword evidence="3" id="KW-0808">Transferase</keyword>
<dbReference type="EMBL" id="UINC01099461">
    <property type="protein sequence ID" value="SVC58755.1"/>
    <property type="molecule type" value="Genomic_DNA"/>
</dbReference>
<dbReference type="PANTHER" id="PTHR20881:SF0">
    <property type="entry name" value="3-METHYL-2-OXOBUTANOATE HYDROXYMETHYLTRANSFERASE"/>
    <property type="match status" value="1"/>
</dbReference>
<dbReference type="InterPro" id="IPR040442">
    <property type="entry name" value="Pyrv_kinase-like_dom_sf"/>
</dbReference>
<reference evidence="4" key="1">
    <citation type="submission" date="2018-05" db="EMBL/GenBank/DDBJ databases">
        <authorList>
            <person name="Lanie J.A."/>
            <person name="Ng W.-L."/>
            <person name="Kazmierczak K.M."/>
            <person name="Andrzejewski T.M."/>
            <person name="Davidsen T.M."/>
            <person name="Wayne K.J."/>
            <person name="Tettelin H."/>
            <person name="Glass J.I."/>
            <person name="Rusch D."/>
            <person name="Podicherti R."/>
            <person name="Tsui H.-C.T."/>
            <person name="Winkler M.E."/>
        </authorList>
    </citation>
    <scope>NUCLEOTIDE SEQUENCE</scope>
</reference>
<dbReference type="Pfam" id="PF02548">
    <property type="entry name" value="Pantoate_transf"/>
    <property type="match status" value="1"/>
</dbReference>
<organism evidence="4">
    <name type="scientific">marine metagenome</name>
    <dbReference type="NCBI Taxonomy" id="408172"/>
    <lineage>
        <taxon>unclassified sequences</taxon>
        <taxon>metagenomes</taxon>
        <taxon>ecological metagenomes</taxon>
    </lineage>
</organism>
<dbReference type="GO" id="GO:0015940">
    <property type="term" value="P:pantothenate biosynthetic process"/>
    <property type="evidence" value="ECO:0007669"/>
    <property type="project" value="InterPro"/>
</dbReference>
<gene>
    <name evidence="4" type="ORF">METZ01_LOCUS311609</name>
</gene>
<dbReference type="AlphaFoldDB" id="A0A382NEK3"/>